<evidence type="ECO:0008006" key="3">
    <source>
        <dbReference type="Google" id="ProtNLM"/>
    </source>
</evidence>
<evidence type="ECO:0000313" key="2">
    <source>
        <dbReference type="Proteomes" id="UP000726136"/>
    </source>
</evidence>
<sequence>MKGEPIFVKHPREFFARTEVMKYTYKSIAEEEYVNAVLTEEKFSSDIDECELLELESKATNHAVKAIVFSAMCLEAAINDYAGTHLGDRYFETHLSSLDVVSKWVVIPKLVCGNQLDKSSAAFGALKQLIRARNQLVHSKSREIPRCAQSLQEQIDKSDAKFDADFNNSLKAVYLLAMEMDYVVGQQYNPIGTMDSKFTMPKSRPEQLKKLFDECKNIVLQKYS</sequence>
<keyword evidence="2" id="KW-1185">Reference proteome</keyword>
<name>A0ABR9ZAB5_VIBAN</name>
<evidence type="ECO:0000313" key="1">
    <source>
        <dbReference type="EMBL" id="MBF4375391.1"/>
    </source>
</evidence>
<reference evidence="1 2" key="1">
    <citation type="journal article" date="2021" name="PeerJ">
        <title>Analysis of 44 Vibrio anguillarum genomes reveals high genetic diversity.</title>
        <authorList>
            <person name="Hansen M.J."/>
            <person name="Dalsgaard I."/>
        </authorList>
    </citation>
    <scope>NUCLEOTIDE SEQUENCE [LARGE SCALE GENOMIC DNA]</scope>
    <source>
        <strain evidence="1 2">040915-1/1B</strain>
    </source>
</reference>
<gene>
    <name evidence="1" type="ORF">EAY46_20395</name>
</gene>
<dbReference type="EMBL" id="RDPI01000123">
    <property type="protein sequence ID" value="MBF4375391.1"/>
    <property type="molecule type" value="Genomic_DNA"/>
</dbReference>
<organism evidence="1 2">
    <name type="scientific">Vibrio anguillarum</name>
    <name type="common">Listonella anguillarum</name>
    <dbReference type="NCBI Taxonomy" id="55601"/>
    <lineage>
        <taxon>Bacteria</taxon>
        <taxon>Pseudomonadati</taxon>
        <taxon>Pseudomonadota</taxon>
        <taxon>Gammaproteobacteria</taxon>
        <taxon>Vibrionales</taxon>
        <taxon>Vibrionaceae</taxon>
        <taxon>Vibrio</taxon>
    </lineage>
</organism>
<comment type="caution">
    <text evidence="1">The sequence shown here is derived from an EMBL/GenBank/DDBJ whole genome shotgun (WGS) entry which is preliminary data.</text>
</comment>
<proteinExistence type="predicted"/>
<accession>A0ABR9ZAB5</accession>
<protein>
    <recommendedName>
        <fullName evidence="3">Apea-like HEPN domain-containing protein</fullName>
    </recommendedName>
</protein>
<dbReference type="RefSeq" id="WP_194664259.1">
    <property type="nucleotide sequence ID" value="NZ_RDPI01000123.1"/>
</dbReference>
<dbReference type="Proteomes" id="UP000726136">
    <property type="component" value="Unassembled WGS sequence"/>
</dbReference>